<name>A0A174GV72_9CLOT</name>
<dbReference type="Proteomes" id="UP000095594">
    <property type="component" value="Unassembled WGS sequence"/>
</dbReference>
<dbReference type="InterPro" id="IPR010254">
    <property type="entry name" value="B12-dep_deHydtase_bsu"/>
</dbReference>
<organism evidence="1 2">
    <name type="scientific">Clostridium disporicum</name>
    <dbReference type="NCBI Taxonomy" id="84024"/>
    <lineage>
        <taxon>Bacteria</taxon>
        <taxon>Bacillati</taxon>
        <taxon>Bacillota</taxon>
        <taxon>Clostridia</taxon>
        <taxon>Eubacteriales</taxon>
        <taxon>Clostridiaceae</taxon>
        <taxon>Clostridium</taxon>
    </lineage>
</organism>
<dbReference type="RefSeq" id="WP_055266179.1">
    <property type="nucleotide sequence ID" value="NZ_CABIXQ010000012.1"/>
</dbReference>
<accession>A0A174GV72</accession>
<dbReference type="Pfam" id="PF02288">
    <property type="entry name" value="Dehydratase_MU"/>
    <property type="match status" value="1"/>
</dbReference>
<proteinExistence type="predicted"/>
<dbReference type="InterPro" id="IPR003208">
    <property type="entry name" value="Dehydtase/Dehydtase_re"/>
</dbReference>
<evidence type="ECO:0000313" key="1">
    <source>
        <dbReference type="EMBL" id="CUO66612.1"/>
    </source>
</evidence>
<reference evidence="1 2" key="1">
    <citation type="submission" date="2015-09" db="EMBL/GenBank/DDBJ databases">
        <authorList>
            <consortium name="Pathogen Informatics"/>
        </authorList>
    </citation>
    <scope>NUCLEOTIDE SEQUENCE [LARGE SCALE GENOMIC DNA]</scope>
    <source>
        <strain evidence="1 2">2789STDY5834856</strain>
    </source>
</reference>
<dbReference type="PIRSF" id="PIRSF018506">
    <property type="entry name" value="Prpndl_dhdrts_md"/>
    <property type="match status" value="1"/>
</dbReference>
<keyword evidence="1" id="KW-0456">Lyase</keyword>
<dbReference type="AlphaFoldDB" id="A0A174GV72"/>
<dbReference type="InterPro" id="IPR025541">
    <property type="entry name" value="Ppandiol/glycerol_DHydtase_msu"/>
</dbReference>
<gene>
    <name evidence="1" type="primary">pduD</name>
    <name evidence="1" type="ORF">ERS852471_02008</name>
</gene>
<sequence>MDQSVLVERITQLVIEELKNNNKVSLDNLFQRAIEEKEAEIGDGKDEVVIGISPTFNQEVKQTLSGANHKDVIKEIVAGIEEEGLKARVIKVFTSADVAFIGKEAATLSGSGIGIGLQAKGTAVIHQKDLYPLSNLELFPQAPLIDLKTYRNIGKNAAKYAKLDNPIPIRVKSDCMSRPKFQVKAALFHIKDTEKVVRGAKSIEISLEELI</sequence>
<dbReference type="OrthoDB" id="4218at2"/>
<dbReference type="EMBL" id="CYZX01000012">
    <property type="protein sequence ID" value="CUO66612.1"/>
    <property type="molecule type" value="Genomic_DNA"/>
</dbReference>
<dbReference type="GO" id="GO:0050215">
    <property type="term" value="F:propanediol dehydratase activity"/>
    <property type="evidence" value="ECO:0007669"/>
    <property type="project" value="UniProtKB-EC"/>
</dbReference>
<evidence type="ECO:0000313" key="2">
    <source>
        <dbReference type="Proteomes" id="UP000095594"/>
    </source>
</evidence>
<dbReference type="NCBIfam" id="NF011616">
    <property type="entry name" value="PRK15042.1"/>
    <property type="match status" value="1"/>
</dbReference>
<dbReference type="Gene3D" id="3.40.50.10150">
    <property type="entry name" value="B12-dependent dehydatase associated subunit"/>
    <property type="match status" value="1"/>
</dbReference>
<dbReference type="SUPFAM" id="SSF52968">
    <property type="entry name" value="B12-dependent dehydatase associated subunit"/>
    <property type="match status" value="1"/>
</dbReference>
<dbReference type="EC" id="4.2.1.28" evidence="1"/>
<protein>
    <submittedName>
        <fullName evidence="1">Propanediol utilization: dehydratase, medium subunit</fullName>
        <ecNumber evidence="1">4.2.1.28</ecNumber>
    </submittedName>
</protein>